<dbReference type="GO" id="GO:0003677">
    <property type="term" value="F:DNA binding"/>
    <property type="evidence" value="ECO:0007669"/>
    <property type="project" value="InterPro"/>
</dbReference>
<dbReference type="InterPro" id="IPR036397">
    <property type="entry name" value="RNaseH_sf"/>
</dbReference>
<reference evidence="3" key="1">
    <citation type="submission" date="2022-08" db="EMBL/GenBank/DDBJ databases">
        <title>Novel sulphate-reducing endosymbionts in the free-living metamonad Anaeramoeba.</title>
        <authorList>
            <person name="Jerlstrom-Hultqvist J."/>
            <person name="Cepicka I."/>
            <person name="Gallot-Lavallee L."/>
            <person name="Salas-Leiva D."/>
            <person name="Curtis B.A."/>
            <person name="Zahonova K."/>
            <person name="Pipaliya S."/>
            <person name="Dacks J."/>
            <person name="Roger A.J."/>
        </authorList>
    </citation>
    <scope>NUCLEOTIDE SEQUENCE</scope>
    <source>
        <strain evidence="3">Busselton2</strain>
    </source>
</reference>
<proteinExistence type="predicted"/>
<sequence length="259" mass="30941">MSCKELSTYLKEEFNVSLGRTTVWKIRKELNFEYLLPRKRTLLTNKQKKKRLKFVRKYINNPIDWKKVIFTDEKWFYYTGLNRKIWRQRGEKDDSVFEQFAKSLPKVMFFGGINFSYQSTLIKCPKTINSQTYQNNVISRTKIFSGMDELYGKNQWILMQDGATSHTSLSTLEYLKNKCQVLKKWPPNLPDLNPIEHLWGIMSKKISDNPPKNKNQLIKCYRDVWKSLKWEIIENLYNSMETRLKLVIELNGECINGFY</sequence>
<comment type="caution">
    <text evidence="3">The sequence shown here is derived from an EMBL/GenBank/DDBJ whole genome shotgun (WGS) entry which is preliminary data.</text>
</comment>
<name>A0AAV7ZJS8_9EUKA</name>
<dbReference type="Gene3D" id="3.30.420.10">
    <property type="entry name" value="Ribonuclease H-like superfamily/Ribonuclease H"/>
    <property type="match status" value="1"/>
</dbReference>
<accession>A0AAV7ZJS8</accession>
<organism evidence="3 4">
    <name type="scientific">Anaeramoeba flamelloides</name>
    <dbReference type="NCBI Taxonomy" id="1746091"/>
    <lineage>
        <taxon>Eukaryota</taxon>
        <taxon>Metamonada</taxon>
        <taxon>Anaeramoebidae</taxon>
        <taxon>Anaeramoeba</taxon>
    </lineage>
</organism>
<dbReference type="Proteomes" id="UP001146793">
    <property type="component" value="Unassembled WGS sequence"/>
</dbReference>
<dbReference type="Pfam" id="PF13358">
    <property type="entry name" value="DDE_3"/>
    <property type="match status" value="1"/>
</dbReference>
<feature type="domain" description="Tc1-like transposase DDE" evidence="2">
    <location>
        <begin position="68"/>
        <end position="217"/>
    </location>
</feature>
<dbReference type="InterPro" id="IPR038717">
    <property type="entry name" value="Tc1-like_DDE_dom"/>
</dbReference>
<evidence type="ECO:0000259" key="1">
    <source>
        <dbReference type="Pfam" id="PF01498"/>
    </source>
</evidence>
<protein>
    <submittedName>
        <fullName evidence="3">Transposable element-related</fullName>
    </submittedName>
</protein>
<evidence type="ECO:0000313" key="4">
    <source>
        <dbReference type="Proteomes" id="UP001146793"/>
    </source>
</evidence>
<evidence type="ECO:0000259" key="2">
    <source>
        <dbReference type="Pfam" id="PF13358"/>
    </source>
</evidence>
<dbReference type="Pfam" id="PF01498">
    <property type="entry name" value="HTH_Tnp_Tc3_2"/>
    <property type="match status" value="1"/>
</dbReference>
<feature type="domain" description="Transposase Tc1-like" evidence="1">
    <location>
        <begin position="1"/>
        <end position="60"/>
    </location>
</feature>
<dbReference type="InterPro" id="IPR002492">
    <property type="entry name" value="Transposase_Tc1-like"/>
</dbReference>
<dbReference type="GO" id="GO:0015074">
    <property type="term" value="P:DNA integration"/>
    <property type="evidence" value="ECO:0007669"/>
    <property type="project" value="InterPro"/>
</dbReference>
<dbReference type="PANTHER" id="PTHR47326:SF1">
    <property type="entry name" value="HTH PSQ-TYPE DOMAIN-CONTAINING PROTEIN"/>
    <property type="match status" value="1"/>
</dbReference>
<dbReference type="PANTHER" id="PTHR47326">
    <property type="entry name" value="TRANSPOSABLE ELEMENT TC3 TRANSPOSASE-LIKE PROTEIN"/>
    <property type="match status" value="1"/>
</dbReference>
<evidence type="ECO:0000313" key="3">
    <source>
        <dbReference type="EMBL" id="KAJ3442283.1"/>
    </source>
</evidence>
<dbReference type="EMBL" id="JANTQA010000026">
    <property type="protein sequence ID" value="KAJ3442283.1"/>
    <property type="molecule type" value="Genomic_DNA"/>
</dbReference>
<dbReference type="AlphaFoldDB" id="A0AAV7ZJS8"/>
<dbReference type="GO" id="GO:0006313">
    <property type="term" value="P:DNA transposition"/>
    <property type="evidence" value="ECO:0007669"/>
    <property type="project" value="InterPro"/>
</dbReference>
<gene>
    <name evidence="3" type="ORF">M0812_12017</name>
</gene>